<proteinExistence type="predicted"/>
<evidence type="ECO:0008006" key="5">
    <source>
        <dbReference type="Google" id="ProtNLM"/>
    </source>
</evidence>
<dbReference type="Pfam" id="PF05838">
    <property type="entry name" value="Glyco_hydro_108"/>
    <property type="match status" value="1"/>
</dbReference>
<keyword evidence="4" id="KW-1185">Reference proteome</keyword>
<dbReference type="SUPFAM" id="SSF53955">
    <property type="entry name" value="Lysozyme-like"/>
    <property type="match status" value="1"/>
</dbReference>
<sequence>MTAFKEKSIIEVMRREGWDTYTNRANDRGKATKWGITEAKARECGYTGDMRDMTYDQAYAIYSKAFWDRCRCDDLERYSPSLAVWVFDYGVNSGTGAAARALQGLLNTSNNQQKLWKDIAEDGAIGPGTLNALGALQKARGEEGMKIFSYVYNGLRIGKLYNLAYADKSQEENFWGWVTRVVNISKNVGA</sequence>
<dbReference type="Pfam" id="PF09374">
    <property type="entry name" value="PG_binding_3"/>
    <property type="match status" value="1"/>
</dbReference>
<evidence type="ECO:0000313" key="4">
    <source>
        <dbReference type="Proteomes" id="UP000596123"/>
    </source>
</evidence>
<name>A0A7T8EQ72_9CAUD</name>
<dbReference type="Gene3D" id="1.20.141.10">
    <property type="entry name" value="Chitosanase, subunit A, domain 1"/>
    <property type="match status" value="1"/>
</dbReference>
<reference evidence="3 4" key="1">
    <citation type="submission" date="2020-12" db="EMBL/GenBank/DDBJ databases">
        <title>Complete genome sequence of Erwinia phage pEa_SNUABM_5.</title>
        <authorList>
            <person name="Kim S.G."/>
            <person name="Lee S.B."/>
            <person name="Kwon J."/>
            <person name="Park S.C."/>
        </authorList>
    </citation>
    <scope>NUCLEOTIDE SEQUENCE [LARGE SCALE GENOMIC DNA]</scope>
</reference>
<gene>
    <name evidence="3" type="ORF">pEaSNUABM5_00200</name>
</gene>
<evidence type="ECO:0000259" key="1">
    <source>
        <dbReference type="Pfam" id="PF05838"/>
    </source>
</evidence>
<dbReference type="CDD" id="cd13926">
    <property type="entry name" value="N-acetylmuramidase_GH108"/>
    <property type="match status" value="1"/>
</dbReference>
<evidence type="ECO:0000313" key="3">
    <source>
        <dbReference type="EMBL" id="QQO90342.1"/>
    </source>
</evidence>
<feature type="domain" description="TtsA-like Glycoside hydrolase family 108" evidence="1">
    <location>
        <begin position="11"/>
        <end position="94"/>
    </location>
</feature>
<dbReference type="EMBL" id="MW366843">
    <property type="protein sequence ID" value="QQO90342.1"/>
    <property type="molecule type" value="Genomic_DNA"/>
</dbReference>
<evidence type="ECO:0000259" key="2">
    <source>
        <dbReference type="Pfam" id="PF09374"/>
    </source>
</evidence>
<accession>A0A7T8EQ72</accession>
<organism evidence="3 4">
    <name type="scientific">Erwinia phage pEa_SNUABM_5</name>
    <dbReference type="NCBI Taxonomy" id="2797313"/>
    <lineage>
        <taxon>Viruses</taxon>
        <taxon>Duplodnaviria</taxon>
        <taxon>Heunggongvirae</taxon>
        <taxon>Uroviricota</taxon>
        <taxon>Caudoviricetes</taxon>
        <taxon>Rivsvirus</taxon>
        <taxon>Rivsvirus SNUABM5</taxon>
    </lineage>
</organism>
<dbReference type="InterPro" id="IPR008565">
    <property type="entry name" value="TtsA-like_GH18_dom"/>
</dbReference>
<feature type="domain" description="Peptidoglycan binding" evidence="2">
    <location>
        <begin position="98"/>
        <end position="182"/>
    </location>
</feature>
<dbReference type="Proteomes" id="UP000596123">
    <property type="component" value="Segment"/>
</dbReference>
<dbReference type="InterPro" id="IPR023346">
    <property type="entry name" value="Lysozyme-like_dom_sf"/>
</dbReference>
<dbReference type="InterPro" id="IPR018537">
    <property type="entry name" value="Peptidoglycan-bd_3"/>
</dbReference>
<protein>
    <recommendedName>
        <fullName evidence="5">Endolysin</fullName>
    </recommendedName>
</protein>